<dbReference type="Proteomes" id="UP000887116">
    <property type="component" value="Unassembled WGS sequence"/>
</dbReference>
<proteinExistence type="predicted"/>
<dbReference type="EMBL" id="BMAO01019493">
    <property type="protein sequence ID" value="GFR30884.1"/>
    <property type="molecule type" value="Genomic_DNA"/>
</dbReference>
<sequence length="82" mass="8939">MWVKGSGFDSTVEPLLCRRFSGTPDRLFAAGGVPRDSWQAPRPIGREMEIAGQRNDVIFGTRHGADGGGLKCSQERVCEGFI</sequence>
<evidence type="ECO:0000313" key="1">
    <source>
        <dbReference type="EMBL" id="GFR30884.1"/>
    </source>
</evidence>
<organism evidence="1 2">
    <name type="scientific">Trichonephila clavata</name>
    <name type="common">Joro spider</name>
    <name type="synonym">Nephila clavata</name>
    <dbReference type="NCBI Taxonomy" id="2740835"/>
    <lineage>
        <taxon>Eukaryota</taxon>
        <taxon>Metazoa</taxon>
        <taxon>Ecdysozoa</taxon>
        <taxon>Arthropoda</taxon>
        <taxon>Chelicerata</taxon>
        <taxon>Arachnida</taxon>
        <taxon>Araneae</taxon>
        <taxon>Araneomorphae</taxon>
        <taxon>Entelegynae</taxon>
        <taxon>Araneoidea</taxon>
        <taxon>Nephilidae</taxon>
        <taxon>Trichonephila</taxon>
    </lineage>
</organism>
<reference evidence="1" key="1">
    <citation type="submission" date="2020-07" db="EMBL/GenBank/DDBJ databases">
        <title>Multicomponent nature underlies the extraordinary mechanical properties of spider dragline silk.</title>
        <authorList>
            <person name="Kono N."/>
            <person name="Nakamura H."/>
            <person name="Mori M."/>
            <person name="Yoshida Y."/>
            <person name="Ohtoshi R."/>
            <person name="Malay A.D."/>
            <person name="Moran D.A.P."/>
            <person name="Tomita M."/>
            <person name="Numata K."/>
            <person name="Arakawa K."/>
        </authorList>
    </citation>
    <scope>NUCLEOTIDE SEQUENCE</scope>
</reference>
<evidence type="ECO:0000313" key="2">
    <source>
        <dbReference type="Proteomes" id="UP000887116"/>
    </source>
</evidence>
<protein>
    <submittedName>
        <fullName evidence="1">Uncharacterized protein</fullName>
    </submittedName>
</protein>
<gene>
    <name evidence="1" type="ORF">TNCT_270371</name>
</gene>
<dbReference type="AlphaFoldDB" id="A0A8X6HVZ1"/>
<comment type="caution">
    <text evidence="1">The sequence shown here is derived from an EMBL/GenBank/DDBJ whole genome shotgun (WGS) entry which is preliminary data.</text>
</comment>
<name>A0A8X6HVZ1_TRICU</name>
<dbReference type="OrthoDB" id="10269265at2759"/>
<accession>A0A8X6HVZ1</accession>
<keyword evidence="2" id="KW-1185">Reference proteome</keyword>